<keyword evidence="1" id="KW-0472">Membrane</keyword>
<keyword evidence="1" id="KW-1133">Transmembrane helix</keyword>
<proteinExistence type="predicted"/>
<feature type="transmembrane region" description="Helical" evidence="1">
    <location>
        <begin position="186"/>
        <end position="213"/>
    </location>
</feature>
<dbReference type="EMBL" id="HBUF01641269">
    <property type="protein sequence ID" value="CAG6785020.1"/>
    <property type="molecule type" value="Transcribed_RNA"/>
</dbReference>
<reference evidence="2" key="1">
    <citation type="submission" date="2021-05" db="EMBL/GenBank/DDBJ databases">
        <authorList>
            <person name="Alioto T."/>
            <person name="Alioto T."/>
            <person name="Gomez Garrido J."/>
        </authorList>
    </citation>
    <scope>NUCLEOTIDE SEQUENCE</scope>
</reference>
<name>A0A8D9BLN7_9HEMI</name>
<evidence type="ECO:0000313" key="2">
    <source>
        <dbReference type="EMBL" id="CAG6785020.1"/>
    </source>
</evidence>
<protein>
    <submittedName>
        <fullName evidence="2">Uncharacterized protein</fullName>
    </submittedName>
</protein>
<keyword evidence="1" id="KW-0812">Transmembrane</keyword>
<dbReference type="AlphaFoldDB" id="A0A8D9BLN7"/>
<accession>A0A8D9BLN7</accession>
<sequence>MTNDNTLETNTYVTAMKLLVFSLKFITWSSTLTLLTCLPLHTQTGPEYTQNRTTIDLADNLGIEQQNGTNNIKGIEQQDSAPYASELSNGTSDSSDTLGRTDQFLESNHHPLNRGEQIHYEVVDDNEDENIGSHQQQQSRILDGLDKILGSRLKRQIKLPKSLNFGNRDIVERFNGDNYIREETSILLVIVAILLILLCIYYCCSCCIFFYYLKSQFCFDIDLYKKPEATCAPKCEQRYTPPC</sequence>
<organism evidence="2">
    <name type="scientific">Cacopsylla melanoneura</name>
    <dbReference type="NCBI Taxonomy" id="428564"/>
    <lineage>
        <taxon>Eukaryota</taxon>
        <taxon>Metazoa</taxon>
        <taxon>Ecdysozoa</taxon>
        <taxon>Arthropoda</taxon>
        <taxon>Hexapoda</taxon>
        <taxon>Insecta</taxon>
        <taxon>Pterygota</taxon>
        <taxon>Neoptera</taxon>
        <taxon>Paraneoptera</taxon>
        <taxon>Hemiptera</taxon>
        <taxon>Sternorrhyncha</taxon>
        <taxon>Psylloidea</taxon>
        <taxon>Psyllidae</taxon>
        <taxon>Psyllinae</taxon>
        <taxon>Cacopsylla</taxon>
    </lineage>
</organism>
<evidence type="ECO:0000256" key="1">
    <source>
        <dbReference type="SAM" id="Phobius"/>
    </source>
</evidence>